<proteinExistence type="inferred from homology"/>
<dbReference type="PRINTS" id="PR00259">
    <property type="entry name" value="TMFOUR"/>
</dbReference>
<feature type="disulfide bond" evidence="6">
    <location>
        <begin position="111"/>
        <end position="130"/>
    </location>
</feature>
<evidence type="ECO:0000313" key="8">
    <source>
        <dbReference type="EMBL" id="GBP67915.1"/>
    </source>
</evidence>
<comment type="caution">
    <text evidence="7">Lacks conserved residue(s) required for the propagation of feature annotation.</text>
</comment>
<dbReference type="AlphaFoldDB" id="A0A4C1Y0I3"/>
<gene>
    <name evidence="8" type="primary">TSPAN14</name>
    <name evidence="8" type="ORF">EVAR_97707_1</name>
</gene>
<keyword evidence="4 7" id="KW-1133">Transmembrane helix</keyword>
<feature type="transmembrane region" description="Helical" evidence="7">
    <location>
        <begin position="46"/>
        <end position="74"/>
    </location>
</feature>
<keyword evidence="6" id="KW-1015">Disulfide bond</keyword>
<organism evidence="8 9">
    <name type="scientific">Eumeta variegata</name>
    <name type="common">Bagworm moth</name>
    <name type="synonym">Eumeta japonica</name>
    <dbReference type="NCBI Taxonomy" id="151549"/>
    <lineage>
        <taxon>Eukaryota</taxon>
        <taxon>Metazoa</taxon>
        <taxon>Ecdysozoa</taxon>
        <taxon>Arthropoda</taxon>
        <taxon>Hexapoda</taxon>
        <taxon>Insecta</taxon>
        <taxon>Pterygota</taxon>
        <taxon>Neoptera</taxon>
        <taxon>Endopterygota</taxon>
        <taxon>Lepidoptera</taxon>
        <taxon>Glossata</taxon>
        <taxon>Ditrysia</taxon>
        <taxon>Tineoidea</taxon>
        <taxon>Psychidae</taxon>
        <taxon>Oiketicinae</taxon>
        <taxon>Eumeta</taxon>
    </lineage>
</organism>
<evidence type="ECO:0000256" key="7">
    <source>
        <dbReference type="RuleBase" id="RU361218"/>
    </source>
</evidence>
<dbReference type="Proteomes" id="UP000299102">
    <property type="component" value="Unassembled WGS sequence"/>
</dbReference>
<keyword evidence="5 7" id="KW-0472">Membrane</keyword>
<evidence type="ECO:0000256" key="4">
    <source>
        <dbReference type="ARBA" id="ARBA00022989"/>
    </source>
</evidence>
<dbReference type="CDD" id="cd03127">
    <property type="entry name" value="tetraspanin_LEL"/>
    <property type="match status" value="1"/>
</dbReference>
<evidence type="ECO:0000256" key="2">
    <source>
        <dbReference type="ARBA" id="ARBA00006840"/>
    </source>
</evidence>
<keyword evidence="9" id="KW-1185">Reference proteome</keyword>
<protein>
    <recommendedName>
        <fullName evidence="7">Tetraspanin</fullName>
    </recommendedName>
</protein>
<dbReference type="PROSITE" id="PS51257">
    <property type="entry name" value="PROKAR_LIPOPROTEIN"/>
    <property type="match status" value="1"/>
</dbReference>
<name>A0A4C1Y0I3_EUMVA</name>
<evidence type="ECO:0000256" key="3">
    <source>
        <dbReference type="ARBA" id="ARBA00022692"/>
    </source>
</evidence>
<comment type="subcellular location">
    <subcellularLocation>
        <location evidence="1 7">Membrane</location>
        <topology evidence="1 7">Multi-pass membrane protein</topology>
    </subcellularLocation>
</comment>
<dbReference type="GO" id="GO:0005886">
    <property type="term" value="C:plasma membrane"/>
    <property type="evidence" value="ECO:0007669"/>
    <property type="project" value="TreeGrafter"/>
</dbReference>
<dbReference type="InterPro" id="IPR008952">
    <property type="entry name" value="Tetraspanin_EC2_sf"/>
</dbReference>
<evidence type="ECO:0000256" key="5">
    <source>
        <dbReference type="ARBA" id="ARBA00023136"/>
    </source>
</evidence>
<dbReference type="EMBL" id="BGZK01000996">
    <property type="protein sequence ID" value="GBP67915.1"/>
    <property type="molecule type" value="Genomic_DNA"/>
</dbReference>
<keyword evidence="3 7" id="KW-0812">Transmembrane</keyword>
<dbReference type="InterPro" id="IPR000301">
    <property type="entry name" value="Tetraspanin_animals"/>
</dbReference>
<dbReference type="PANTHER" id="PTHR19282">
    <property type="entry name" value="TETRASPANIN"/>
    <property type="match status" value="1"/>
</dbReference>
<evidence type="ECO:0000256" key="1">
    <source>
        <dbReference type="ARBA" id="ARBA00004141"/>
    </source>
</evidence>
<feature type="transmembrane region" description="Helical" evidence="7">
    <location>
        <begin position="175"/>
        <end position="198"/>
    </location>
</feature>
<dbReference type="PIRSF" id="PIRSF002419">
    <property type="entry name" value="Tetraspanin"/>
    <property type="match status" value="1"/>
</dbReference>
<dbReference type="Gene3D" id="1.10.1450.10">
    <property type="entry name" value="Tetraspanin"/>
    <property type="match status" value="1"/>
</dbReference>
<evidence type="ECO:0000313" key="9">
    <source>
        <dbReference type="Proteomes" id="UP000299102"/>
    </source>
</evidence>
<sequence>MRGRKDNPESSVSRGTISFLLALGFCLIITAVIGCVGALRENTKVLYIHACFFIFLVSLELIVTVGAAVLSAWVGTGGELRANFFTNTTIQEDVVKHNAYWDQLQTENECCGVDGPQDYSILNRDIPSSCCARAHTLREGGARKQLHATCLSERTYYVRGCEESLRKKKAIKGNIFVTFGAVFGLIELTCIVLAIWMARTIKLERRKLQQNLQAHFET</sequence>
<accession>A0A4C1Y0I3</accession>
<comment type="similarity">
    <text evidence="2 7">Belongs to the tetraspanin (TM4SF) family.</text>
</comment>
<dbReference type="SUPFAM" id="SSF48652">
    <property type="entry name" value="Tetraspanin"/>
    <property type="match status" value="1"/>
</dbReference>
<dbReference type="InterPro" id="IPR018499">
    <property type="entry name" value="Tetraspanin/Peripherin"/>
</dbReference>
<dbReference type="OrthoDB" id="6361633at2759"/>
<feature type="transmembrane region" description="Helical" evidence="7">
    <location>
        <begin position="17"/>
        <end position="39"/>
    </location>
</feature>
<dbReference type="Pfam" id="PF00335">
    <property type="entry name" value="Tetraspanin"/>
    <property type="match status" value="1"/>
</dbReference>
<evidence type="ECO:0000256" key="6">
    <source>
        <dbReference type="PIRSR" id="PIRSR002419-1"/>
    </source>
</evidence>
<reference evidence="8 9" key="1">
    <citation type="journal article" date="2019" name="Commun. Biol.">
        <title>The bagworm genome reveals a unique fibroin gene that provides high tensile strength.</title>
        <authorList>
            <person name="Kono N."/>
            <person name="Nakamura H."/>
            <person name="Ohtoshi R."/>
            <person name="Tomita M."/>
            <person name="Numata K."/>
            <person name="Arakawa K."/>
        </authorList>
    </citation>
    <scope>NUCLEOTIDE SEQUENCE [LARGE SCALE GENOMIC DNA]</scope>
</reference>
<dbReference type="STRING" id="151549.A0A4C1Y0I3"/>
<dbReference type="PANTHER" id="PTHR19282:SF544">
    <property type="entry name" value="TETRASPANIN"/>
    <property type="match status" value="1"/>
</dbReference>
<comment type="caution">
    <text evidence="8">The sequence shown here is derived from an EMBL/GenBank/DDBJ whole genome shotgun (WGS) entry which is preliminary data.</text>
</comment>